<feature type="transmembrane region" description="Helical" evidence="1">
    <location>
        <begin position="16"/>
        <end position="36"/>
    </location>
</feature>
<sequence length="167" mass="19346">MSHRSLEFYGNNTKPLLLFYITLGLMTKLPLLGVVVRRFAEWYGENEYGAYVLSEEEALETVEESSSIAVGKCACREDVLEFSLIDIPSLLTCKGMCPSPSTKPHECMAEFRPSGKHRGRGKRNRTRFRITTIPHLYQILRPTKQAKARRRPLRLGLWYFRVLYLLF</sequence>
<keyword evidence="1" id="KW-0812">Transmembrane</keyword>
<dbReference type="EMBL" id="LHXS01000085">
    <property type="protein sequence ID" value="KXA96162.1"/>
    <property type="molecule type" value="Genomic_DNA"/>
</dbReference>
<accession>A0A133UPK8</accession>
<reference evidence="2 3" key="1">
    <citation type="journal article" date="2016" name="Sci. Rep.">
        <title>Metabolic traits of an uncultured archaeal lineage -MSBL1- from brine pools of the Red Sea.</title>
        <authorList>
            <person name="Mwirichia R."/>
            <person name="Alam I."/>
            <person name="Rashid M."/>
            <person name="Vinu M."/>
            <person name="Ba-Alawi W."/>
            <person name="Anthony Kamau A."/>
            <person name="Kamanda Ngugi D."/>
            <person name="Goker M."/>
            <person name="Klenk H.P."/>
            <person name="Bajic V."/>
            <person name="Stingl U."/>
        </authorList>
    </citation>
    <scope>NUCLEOTIDE SEQUENCE [LARGE SCALE GENOMIC DNA]</scope>
    <source>
        <strain evidence="2">SCGC-AAA259I14</strain>
    </source>
</reference>
<dbReference type="AlphaFoldDB" id="A0A133UPK8"/>
<keyword evidence="1" id="KW-0472">Membrane</keyword>
<gene>
    <name evidence="2" type="ORF">AKJ38_03785</name>
</gene>
<comment type="caution">
    <text evidence="2">The sequence shown here is derived from an EMBL/GenBank/DDBJ whole genome shotgun (WGS) entry which is preliminary data.</text>
</comment>
<keyword evidence="3" id="KW-1185">Reference proteome</keyword>
<evidence type="ECO:0000256" key="1">
    <source>
        <dbReference type="SAM" id="Phobius"/>
    </source>
</evidence>
<protein>
    <submittedName>
        <fullName evidence="2">Uncharacterized protein</fullName>
    </submittedName>
</protein>
<keyword evidence="1" id="KW-1133">Transmembrane helix</keyword>
<name>A0A133UPK8_9EURY</name>
<organism evidence="2 3">
    <name type="scientific">candidate division MSBL1 archaeon SCGC-AAA259I14</name>
    <dbReference type="NCBI Taxonomy" id="1698268"/>
    <lineage>
        <taxon>Archaea</taxon>
        <taxon>Methanobacteriati</taxon>
        <taxon>Methanobacteriota</taxon>
        <taxon>candidate division MSBL1</taxon>
    </lineage>
</organism>
<proteinExistence type="predicted"/>
<evidence type="ECO:0000313" key="3">
    <source>
        <dbReference type="Proteomes" id="UP000070414"/>
    </source>
</evidence>
<dbReference type="Proteomes" id="UP000070414">
    <property type="component" value="Unassembled WGS sequence"/>
</dbReference>
<evidence type="ECO:0000313" key="2">
    <source>
        <dbReference type="EMBL" id="KXA96162.1"/>
    </source>
</evidence>